<accession>A0ABP0LFP8</accession>
<evidence type="ECO:0000313" key="2">
    <source>
        <dbReference type="EMBL" id="CAK9037428.1"/>
    </source>
</evidence>
<reference evidence="2 3" key="1">
    <citation type="submission" date="2024-02" db="EMBL/GenBank/DDBJ databases">
        <authorList>
            <person name="Chen Y."/>
            <person name="Shah S."/>
            <person name="Dougan E. K."/>
            <person name="Thang M."/>
            <person name="Chan C."/>
        </authorList>
    </citation>
    <scope>NUCLEOTIDE SEQUENCE [LARGE SCALE GENOMIC DNA]</scope>
</reference>
<protein>
    <submittedName>
        <fullName evidence="2">Uncharacterized protein</fullName>
    </submittedName>
</protein>
<comment type="caution">
    <text evidence="2">The sequence shown here is derived from an EMBL/GenBank/DDBJ whole genome shotgun (WGS) entry which is preliminary data.</text>
</comment>
<organism evidence="2 3">
    <name type="scientific">Durusdinium trenchii</name>
    <dbReference type="NCBI Taxonomy" id="1381693"/>
    <lineage>
        <taxon>Eukaryota</taxon>
        <taxon>Sar</taxon>
        <taxon>Alveolata</taxon>
        <taxon>Dinophyceae</taxon>
        <taxon>Suessiales</taxon>
        <taxon>Symbiodiniaceae</taxon>
        <taxon>Durusdinium</taxon>
    </lineage>
</organism>
<gene>
    <name evidence="2" type="ORF">CCMP2556_LOCUS20674</name>
</gene>
<dbReference type="EMBL" id="CAXAMN010012169">
    <property type="protein sequence ID" value="CAK9037428.1"/>
    <property type="molecule type" value="Genomic_DNA"/>
</dbReference>
<evidence type="ECO:0000313" key="3">
    <source>
        <dbReference type="Proteomes" id="UP001642484"/>
    </source>
</evidence>
<feature type="region of interest" description="Disordered" evidence="1">
    <location>
        <begin position="179"/>
        <end position="202"/>
    </location>
</feature>
<name>A0ABP0LFP8_9DINO</name>
<dbReference type="Proteomes" id="UP001642484">
    <property type="component" value="Unassembled WGS sequence"/>
</dbReference>
<sequence length="307" mass="34077">MRFHRSLNSSKCPEAVLERAKGRRHNQKLIGELFEQWLSAGEDWMQSSIVANSCKTMAQRKRGRYCMVDVKSLKSKYGAALGKQLRDEKKTMEETKSPEDPIVYWMPHPDIASEDFELVRMFDSMIYEDETKDEMMVGIEGQGALSSQQTREVMLATMGANMEKFQASGVGLASNAAGNVPPQMAEPKQKRKPPIAKQVSSKISSASSKLTELMAWRAKVNDCSSLSPNLLQGFVAELDSKKKAIEDAKTTVEDLYAETLGKTDKEINENTDLVQRVTKSMGSVDAAFTSFNGTLKSIKGALDTQLN</sequence>
<proteinExistence type="predicted"/>
<keyword evidence="3" id="KW-1185">Reference proteome</keyword>
<evidence type="ECO:0000256" key="1">
    <source>
        <dbReference type="SAM" id="MobiDB-lite"/>
    </source>
</evidence>